<organism evidence="4 5">
    <name type="scientific">Panagrolaimus superbus</name>
    <dbReference type="NCBI Taxonomy" id="310955"/>
    <lineage>
        <taxon>Eukaryota</taxon>
        <taxon>Metazoa</taxon>
        <taxon>Ecdysozoa</taxon>
        <taxon>Nematoda</taxon>
        <taxon>Chromadorea</taxon>
        <taxon>Rhabditida</taxon>
        <taxon>Tylenchina</taxon>
        <taxon>Panagrolaimomorpha</taxon>
        <taxon>Panagrolaimoidea</taxon>
        <taxon>Panagrolaimidae</taxon>
        <taxon>Panagrolaimus</taxon>
    </lineage>
</organism>
<feature type="signal peptide" evidence="2">
    <location>
        <begin position="1"/>
        <end position="18"/>
    </location>
</feature>
<evidence type="ECO:0000313" key="5">
    <source>
        <dbReference type="WBParaSite" id="PSU_v2.g11584.t1"/>
    </source>
</evidence>
<feature type="chain" id="PRO_5038081000" evidence="2">
    <location>
        <begin position="19"/>
        <end position="104"/>
    </location>
</feature>
<protein>
    <submittedName>
        <fullName evidence="5">Saposin B-type domain-containing protein</fullName>
    </submittedName>
</protein>
<evidence type="ECO:0000259" key="3">
    <source>
        <dbReference type="PROSITE" id="PS50015"/>
    </source>
</evidence>
<accession>A0A914XWH7</accession>
<dbReference type="PROSITE" id="PS50015">
    <property type="entry name" value="SAP_B"/>
    <property type="match status" value="1"/>
</dbReference>
<feature type="domain" description="Saposin B-type" evidence="3">
    <location>
        <begin position="24"/>
        <end position="104"/>
    </location>
</feature>
<dbReference type="InterPro" id="IPR008139">
    <property type="entry name" value="SaposinB_dom"/>
</dbReference>
<keyword evidence="2" id="KW-0732">Signal</keyword>
<dbReference type="Proteomes" id="UP000887577">
    <property type="component" value="Unplaced"/>
</dbReference>
<evidence type="ECO:0000256" key="2">
    <source>
        <dbReference type="SAM" id="SignalP"/>
    </source>
</evidence>
<evidence type="ECO:0000256" key="1">
    <source>
        <dbReference type="ARBA" id="ARBA00023157"/>
    </source>
</evidence>
<name>A0A914XWH7_9BILA</name>
<keyword evidence="4" id="KW-1185">Reference proteome</keyword>
<evidence type="ECO:0000313" key="4">
    <source>
        <dbReference type="Proteomes" id="UP000887577"/>
    </source>
</evidence>
<keyword evidence="1" id="KW-1015">Disulfide bond</keyword>
<dbReference type="WBParaSite" id="PSU_v2.g11584.t1">
    <property type="protein sequence ID" value="PSU_v2.g11584.t1"/>
    <property type="gene ID" value="PSU_v2.g11584"/>
</dbReference>
<dbReference type="SMART" id="SM00741">
    <property type="entry name" value="SapB"/>
    <property type="match status" value="1"/>
</dbReference>
<dbReference type="AlphaFoldDB" id="A0A914XWH7"/>
<reference evidence="5" key="1">
    <citation type="submission" date="2022-11" db="UniProtKB">
        <authorList>
            <consortium name="WormBaseParasite"/>
        </authorList>
    </citation>
    <scope>IDENTIFICATION</scope>
</reference>
<dbReference type="Gene3D" id="1.10.225.10">
    <property type="entry name" value="Saposin-like"/>
    <property type="match status" value="1"/>
</dbReference>
<dbReference type="InterPro" id="IPR011001">
    <property type="entry name" value="Saposin-like"/>
</dbReference>
<dbReference type="SUPFAM" id="SSF47862">
    <property type="entry name" value="Saposin"/>
    <property type="match status" value="1"/>
</dbReference>
<proteinExistence type="predicted"/>
<sequence>MKLQLLYLIAAFSVVANSFKIQSGIALCSECMEYIQDLSTKVLDDDKECEERAQKMCDILSLPELMNKKCRQHVIEEVSKIVQDIKDSKPPRDICTDLRLCRAQ</sequence>